<keyword evidence="6 17" id="KW-0812">Transmembrane</keyword>
<evidence type="ECO:0000313" key="19">
    <source>
        <dbReference type="Proteomes" id="UP000014417"/>
    </source>
</evidence>
<dbReference type="GO" id="GO:0046677">
    <property type="term" value="P:response to antibiotic"/>
    <property type="evidence" value="ECO:0007669"/>
    <property type="project" value="UniProtKB-UniRule"/>
</dbReference>
<feature type="transmembrane region" description="Helical" evidence="17">
    <location>
        <begin position="116"/>
        <end position="134"/>
    </location>
</feature>
<evidence type="ECO:0000256" key="12">
    <source>
        <dbReference type="ARBA" id="ARBA00023251"/>
    </source>
</evidence>
<dbReference type="OrthoDB" id="9808289at2"/>
<feature type="transmembrane region" description="Helical" evidence="17">
    <location>
        <begin position="88"/>
        <end position="110"/>
    </location>
</feature>
<evidence type="ECO:0000256" key="9">
    <source>
        <dbReference type="ARBA" id="ARBA00022984"/>
    </source>
</evidence>
<evidence type="ECO:0000256" key="4">
    <source>
        <dbReference type="ARBA" id="ARBA00021581"/>
    </source>
</evidence>
<gene>
    <name evidence="17" type="primary">uppP</name>
    <name evidence="18" type="ORF">HMPREF9306_00768</name>
</gene>
<dbReference type="NCBIfam" id="NF001392">
    <property type="entry name" value="PRK00281.2-1"/>
    <property type="match status" value="1"/>
</dbReference>
<evidence type="ECO:0000256" key="15">
    <source>
        <dbReference type="ARBA" id="ARBA00032932"/>
    </source>
</evidence>
<evidence type="ECO:0000256" key="1">
    <source>
        <dbReference type="ARBA" id="ARBA00004651"/>
    </source>
</evidence>
<evidence type="ECO:0000256" key="7">
    <source>
        <dbReference type="ARBA" id="ARBA00022801"/>
    </source>
</evidence>
<keyword evidence="7 17" id="KW-0378">Hydrolase</keyword>
<dbReference type="Pfam" id="PF02673">
    <property type="entry name" value="BacA"/>
    <property type="match status" value="1"/>
</dbReference>
<keyword evidence="9 17" id="KW-0573">Peptidoglycan synthesis</keyword>
<proteinExistence type="inferred from homology"/>
<evidence type="ECO:0000256" key="8">
    <source>
        <dbReference type="ARBA" id="ARBA00022960"/>
    </source>
</evidence>
<dbReference type="InterPro" id="IPR003824">
    <property type="entry name" value="UppP"/>
</dbReference>
<evidence type="ECO:0000256" key="10">
    <source>
        <dbReference type="ARBA" id="ARBA00022989"/>
    </source>
</evidence>
<evidence type="ECO:0000256" key="6">
    <source>
        <dbReference type="ARBA" id="ARBA00022692"/>
    </source>
</evidence>
<evidence type="ECO:0000313" key="18">
    <source>
        <dbReference type="EMBL" id="EPD33236.1"/>
    </source>
</evidence>
<dbReference type="PANTHER" id="PTHR30622">
    <property type="entry name" value="UNDECAPRENYL-DIPHOSPHATASE"/>
    <property type="match status" value="1"/>
</dbReference>
<evidence type="ECO:0000256" key="13">
    <source>
        <dbReference type="ARBA" id="ARBA00023316"/>
    </source>
</evidence>
<evidence type="ECO:0000256" key="11">
    <source>
        <dbReference type="ARBA" id="ARBA00023136"/>
    </source>
</evidence>
<dbReference type="GO" id="GO:0071555">
    <property type="term" value="P:cell wall organization"/>
    <property type="evidence" value="ECO:0007669"/>
    <property type="project" value="UniProtKB-KW"/>
</dbReference>
<dbReference type="AlphaFoldDB" id="S2W288"/>
<evidence type="ECO:0000256" key="5">
    <source>
        <dbReference type="ARBA" id="ARBA00022475"/>
    </source>
</evidence>
<comment type="catalytic activity">
    <reaction evidence="16 17">
        <text>di-trans,octa-cis-undecaprenyl diphosphate + H2O = di-trans,octa-cis-undecaprenyl phosphate + phosphate + H(+)</text>
        <dbReference type="Rhea" id="RHEA:28094"/>
        <dbReference type="ChEBI" id="CHEBI:15377"/>
        <dbReference type="ChEBI" id="CHEBI:15378"/>
        <dbReference type="ChEBI" id="CHEBI:43474"/>
        <dbReference type="ChEBI" id="CHEBI:58405"/>
        <dbReference type="ChEBI" id="CHEBI:60392"/>
        <dbReference type="EC" id="3.6.1.27"/>
    </reaction>
</comment>
<sequence>MSWFEAIWLGIIQGLTEFLPISSSAHQFIFGQLAMGGRDPGAAFTAVTQLGTETAVIVYFFSDIVRIIKHWGLSLVGKIDRSDPDARMGWLVIIGTLPIGILGIIFQDAIDTHLRNLWLTVAMLAGVGIVLGVADRFAIAHQTKTLDQLSLKDGIIYGFCQACALIPGVSRSGGTISGGLFLGYTREAATRYSFLLAIPAIYASGLFKLKDIGDDACVRWGPTILATVISFVIGYAVIAWLIRYITTHSFKPFVIYRIGLALVLAILLALGVLDPVSTQVACGA</sequence>
<dbReference type="GO" id="GO:0050380">
    <property type="term" value="F:undecaprenyl-diphosphatase activity"/>
    <property type="evidence" value="ECO:0007669"/>
    <property type="project" value="UniProtKB-UniRule"/>
</dbReference>
<evidence type="ECO:0000256" key="17">
    <source>
        <dbReference type="HAMAP-Rule" id="MF_01006"/>
    </source>
</evidence>
<dbReference type="GO" id="GO:0009252">
    <property type="term" value="P:peptidoglycan biosynthetic process"/>
    <property type="evidence" value="ECO:0007669"/>
    <property type="project" value="UniProtKB-KW"/>
</dbReference>
<dbReference type="STRING" id="883161.HMPREF9306_00768"/>
<dbReference type="PANTHER" id="PTHR30622:SF4">
    <property type="entry name" value="UNDECAPRENYL-DIPHOSPHATASE"/>
    <property type="match status" value="1"/>
</dbReference>
<keyword evidence="12 17" id="KW-0046">Antibiotic resistance</keyword>
<comment type="miscellaneous">
    <text evidence="17">Bacitracin is thought to be involved in the inhibition of peptidoglycan synthesis by sequestering undecaprenyl diphosphate, thereby reducing the pool of lipid carrier available.</text>
</comment>
<reference evidence="18 19" key="1">
    <citation type="submission" date="2013-04" db="EMBL/GenBank/DDBJ databases">
        <title>The Genome Sequence of Propionimicrobium lymphophilum ACS-093-V-SCH5.</title>
        <authorList>
            <consortium name="The Broad Institute Genomics Platform"/>
            <person name="Earl A."/>
            <person name="Ward D."/>
            <person name="Feldgarden M."/>
            <person name="Gevers D."/>
            <person name="Saerens B."/>
            <person name="Vaneechoutte M."/>
            <person name="Walker B."/>
            <person name="Young S."/>
            <person name="Zeng Q."/>
            <person name="Gargeya S."/>
            <person name="Fitzgerald M."/>
            <person name="Haas B."/>
            <person name="Abouelleil A."/>
            <person name="Allen A.W."/>
            <person name="Alvarado L."/>
            <person name="Arachchi H.M."/>
            <person name="Berlin A.M."/>
            <person name="Chapman S.B."/>
            <person name="Gainer-Dewar J."/>
            <person name="Goldberg J."/>
            <person name="Griggs A."/>
            <person name="Gujja S."/>
            <person name="Hansen M."/>
            <person name="Howarth C."/>
            <person name="Imamovic A."/>
            <person name="Ireland A."/>
            <person name="Larimer J."/>
            <person name="McCowan C."/>
            <person name="Murphy C."/>
            <person name="Pearson M."/>
            <person name="Poon T.W."/>
            <person name="Priest M."/>
            <person name="Roberts A."/>
            <person name="Saif S."/>
            <person name="Shea T."/>
            <person name="Sisk P."/>
            <person name="Sykes S."/>
            <person name="Wortman J."/>
            <person name="Nusbaum C."/>
            <person name="Birren B."/>
        </authorList>
    </citation>
    <scope>NUCLEOTIDE SEQUENCE [LARGE SCALE GENOMIC DNA]</scope>
    <source>
        <strain evidence="18 19">ACS-093-V-SCH5</strain>
    </source>
</reference>
<name>S2W288_9ACTN</name>
<keyword evidence="10 17" id="KW-1133">Transmembrane helix</keyword>
<comment type="subcellular location">
    <subcellularLocation>
        <location evidence="1 17">Cell membrane</location>
        <topology evidence="1 17">Multi-pass membrane protein</topology>
    </subcellularLocation>
</comment>
<dbReference type="Proteomes" id="UP000014417">
    <property type="component" value="Unassembled WGS sequence"/>
</dbReference>
<dbReference type="HOGENOM" id="CLU_060296_1_0_11"/>
<protein>
    <recommendedName>
        <fullName evidence="4 17">Undecaprenyl-diphosphatase</fullName>
        <ecNumber evidence="3 17">3.6.1.27</ecNumber>
    </recommendedName>
    <alternativeName>
        <fullName evidence="15 17">Bacitracin resistance protein</fullName>
    </alternativeName>
    <alternativeName>
        <fullName evidence="14 17">Undecaprenyl pyrophosphate phosphatase</fullName>
    </alternativeName>
</protein>
<dbReference type="GO" id="GO:0005886">
    <property type="term" value="C:plasma membrane"/>
    <property type="evidence" value="ECO:0007669"/>
    <property type="project" value="UniProtKB-SubCell"/>
</dbReference>
<keyword evidence="13 17" id="KW-0961">Cell wall biogenesis/degradation</keyword>
<keyword evidence="8 17" id="KW-0133">Cell shape</keyword>
<keyword evidence="19" id="KW-1185">Reference proteome</keyword>
<comment type="function">
    <text evidence="17">Catalyzes the dephosphorylation of undecaprenyl diphosphate (UPP). Confers resistance to bacitracin.</text>
</comment>
<evidence type="ECO:0000256" key="14">
    <source>
        <dbReference type="ARBA" id="ARBA00032707"/>
    </source>
</evidence>
<dbReference type="RefSeq" id="WP_016455611.1">
    <property type="nucleotide sequence ID" value="NZ_KE150269.1"/>
</dbReference>
<evidence type="ECO:0000256" key="3">
    <source>
        <dbReference type="ARBA" id="ARBA00012374"/>
    </source>
</evidence>
<keyword evidence="11 17" id="KW-0472">Membrane</keyword>
<organism evidence="18 19">
    <name type="scientific">Propionimicrobium lymphophilum ACS-093-V-SCH5</name>
    <dbReference type="NCBI Taxonomy" id="883161"/>
    <lineage>
        <taxon>Bacteria</taxon>
        <taxon>Bacillati</taxon>
        <taxon>Actinomycetota</taxon>
        <taxon>Actinomycetes</taxon>
        <taxon>Propionibacteriales</taxon>
        <taxon>Propionibacteriaceae</taxon>
        <taxon>Propionimicrobium</taxon>
    </lineage>
</organism>
<dbReference type="HAMAP" id="MF_01006">
    <property type="entry name" value="Undec_diphosphatase"/>
    <property type="match status" value="1"/>
</dbReference>
<keyword evidence="5 17" id="KW-1003">Cell membrane</keyword>
<comment type="caution">
    <text evidence="18">The sequence shown here is derived from an EMBL/GenBank/DDBJ whole genome shotgun (WGS) entry which is preliminary data.</text>
</comment>
<evidence type="ECO:0000256" key="16">
    <source>
        <dbReference type="ARBA" id="ARBA00047594"/>
    </source>
</evidence>
<feature type="transmembrane region" description="Helical" evidence="17">
    <location>
        <begin position="254"/>
        <end position="273"/>
    </location>
</feature>
<dbReference type="NCBIfam" id="TIGR00753">
    <property type="entry name" value="undec_PP_bacA"/>
    <property type="match status" value="1"/>
</dbReference>
<comment type="similarity">
    <text evidence="2 17">Belongs to the UppP family.</text>
</comment>
<dbReference type="PATRIC" id="fig|883161.3.peg.767"/>
<accession>S2W288</accession>
<feature type="transmembrane region" description="Helical" evidence="17">
    <location>
        <begin position="192"/>
        <end position="209"/>
    </location>
</feature>
<dbReference type="EMBL" id="AGZR01000005">
    <property type="protein sequence ID" value="EPD33236.1"/>
    <property type="molecule type" value="Genomic_DNA"/>
</dbReference>
<evidence type="ECO:0000256" key="2">
    <source>
        <dbReference type="ARBA" id="ARBA00010621"/>
    </source>
</evidence>
<feature type="transmembrane region" description="Helical" evidence="17">
    <location>
        <begin position="221"/>
        <end position="242"/>
    </location>
</feature>
<dbReference type="EC" id="3.6.1.27" evidence="3 17"/>
<dbReference type="GO" id="GO:0008360">
    <property type="term" value="P:regulation of cell shape"/>
    <property type="evidence" value="ECO:0007669"/>
    <property type="project" value="UniProtKB-KW"/>
</dbReference>